<feature type="chain" id="PRO_5003152302" evidence="2">
    <location>
        <begin position="22"/>
        <end position="198"/>
    </location>
</feature>
<feature type="compositionally biased region" description="Basic and acidic residues" evidence="1">
    <location>
        <begin position="120"/>
        <end position="142"/>
    </location>
</feature>
<feature type="region of interest" description="Disordered" evidence="1">
    <location>
        <begin position="97"/>
        <end position="198"/>
    </location>
</feature>
<dbReference type="KEGG" id="bgf:BC1003_4566"/>
<feature type="compositionally biased region" description="Low complexity" evidence="1">
    <location>
        <begin position="171"/>
        <end position="188"/>
    </location>
</feature>
<dbReference type="HOGENOM" id="CLU_1375952_0_0_4"/>
<dbReference type="eggNOG" id="ENOG5031U65">
    <property type="taxonomic scope" value="Bacteria"/>
</dbReference>
<evidence type="ECO:0000256" key="2">
    <source>
        <dbReference type="SAM" id="SignalP"/>
    </source>
</evidence>
<gene>
    <name evidence="3" type="ordered locus">BC1003_4566</name>
</gene>
<proteinExistence type="predicted"/>
<keyword evidence="2" id="KW-0732">Signal</keyword>
<name>E1TGD9_BURSG</name>
<dbReference type="STRING" id="640512.BC1003_4566"/>
<sequence length="198" mass="19944">MWFRAVATAIAAWCVAGAAVANGYAEVWNPPEAGAHARHGATKHLAGKPATKPTTKPATKKSGKHAGDVATATPAAHDGVRHGAGASVKRTAAIVGGHAKRDGARGELARKPHAQIVRTKSGEARAVHADIARGHAVHRDAPKGAATAKGPARESQVAQPTAAQPKPHPQAVSAGADQTDAAADPATARSGSLPPILH</sequence>
<dbReference type="EMBL" id="CP002218">
    <property type="protein sequence ID" value="ADN60498.1"/>
    <property type="molecule type" value="Genomic_DNA"/>
</dbReference>
<feature type="signal peptide" evidence="2">
    <location>
        <begin position="1"/>
        <end position="21"/>
    </location>
</feature>
<organism evidence="3">
    <name type="scientific">Burkholderia sp. (strain CCGE1003)</name>
    <dbReference type="NCBI Taxonomy" id="640512"/>
    <lineage>
        <taxon>Bacteria</taxon>
        <taxon>Pseudomonadati</taxon>
        <taxon>Pseudomonadota</taxon>
        <taxon>Betaproteobacteria</taxon>
        <taxon>Burkholderiales</taxon>
        <taxon>Burkholderiaceae</taxon>
        <taxon>Burkholderia</taxon>
    </lineage>
</organism>
<protein>
    <submittedName>
        <fullName evidence="3">Uncharacterized protein</fullName>
    </submittedName>
</protein>
<feature type="compositionally biased region" description="Basic residues" evidence="1">
    <location>
        <begin position="36"/>
        <end position="46"/>
    </location>
</feature>
<feature type="compositionally biased region" description="Low complexity" evidence="1">
    <location>
        <begin position="48"/>
        <end position="57"/>
    </location>
</feature>
<feature type="compositionally biased region" description="Basic and acidic residues" evidence="1">
    <location>
        <begin position="99"/>
        <end position="110"/>
    </location>
</feature>
<accession>E1TGD9</accession>
<evidence type="ECO:0000313" key="3">
    <source>
        <dbReference type="EMBL" id="ADN60498.1"/>
    </source>
</evidence>
<reference evidence="3" key="1">
    <citation type="submission" date="2010-09" db="EMBL/GenBank/DDBJ databases">
        <title>Complete sequence of chromosome2 of Burkholderia sp. CCGE1003.</title>
        <authorList>
            <consortium name="US DOE Joint Genome Institute"/>
            <person name="Lucas S."/>
            <person name="Copeland A."/>
            <person name="Lapidus A."/>
            <person name="Cheng J.-F."/>
            <person name="Bruce D."/>
            <person name="Goodwin L."/>
            <person name="Pitluck S."/>
            <person name="Daligault H."/>
            <person name="Davenport K."/>
            <person name="Detter J.C."/>
            <person name="Han C."/>
            <person name="Tapia R."/>
            <person name="Land M."/>
            <person name="Hauser L."/>
            <person name="Jeffries C."/>
            <person name="Kyrpides N."/>
            <person name="Ivanova N."/>
            <person name="Ovchinnikova G."/>
            <person name="Martinez-Romero E."/>
            <person name="Rogel M.A."/>
            <person name="Auchtung J."/>
            <person name="Tiedje J.M."/>
            <person name="Woyke T."/>
        </authorList>
    </citation>
    <scope>NUCLEOTIDE SEQUENCE</scope>
    <source>
        <strain evidence="3">CCGE1003</strain>
    </source>
</reference>
<dbReference type="AlphaFoldDB" id="E1TGD9"/>
<evidence type="ECO:0000256" key="1">
    <source>
        <dbReference type="SAM" id="MobiDB-lite"/>
    </source>
</evidence>
<feature type="region of interest" description="Disordered" evidence="1">
    <location>
        <begin position="35"/>
        <end position="67"/>
    </location>
</feature>